<feature type="transmembrane region" description="Helical" evidence="8">
    <location>
        <begin position="193"/>
        <end position="214"/>
    </location>
</feature>
<keyword evidence="4" id="KW-0997">Cell inner membrane</keyword>
<keyword evidence="7 8" id="KW-0472">Membrane</keyword>
<proteinExistence type="predicted"/>
<evidence type="ECO:0000313" key="10">
    <source>
        <dbReference type="EMBL" id="TFC95082.1"/>
    </source>
</evidence>
<feature type="transmembrane region" description="Helical" evidence="8">
    <location>
        <begin position="57"/>
        <end position="78"/>
    </location>
</feature>
<comment type="subcellular location">
    <subcellularLocation>
        <location evidence="1">Cell inner membrane</location>
        <topology evidence="1">Multi-pass membrane protein</topology>
    </subcellularLocation>
</comment>
<protein>
    <submittedName>
        <fullName evidence="10">ABC transporter permease</fullName>
    </submittedName>
</protein>
<evidence type="ECO:0000256" key="4">
    <source>
        <dbReference type="ARBA" id="ARBA00022519"/>
    </source>
</evidence>
<dbReference type="Gene3D" id="1.10.3720.10">
    <property type="entry name" value="MetI-like"/>
    <property type="match status" value="1"/>
</dbReference>
<dbReference type="SUPFAM" id="SSF161098">
    <property type="entry name" value="MetI-like"/>
    <property type="match status" value="1"/>
</dbReference>
<keyword evidence="3" id="KW-1003">Cell membrane</keyword>
<keyword evidence="5 8" id="KW-0812">Transmembrane</keyword>
<dbReference type="PANTHER" id="PTHR43357:SF4">
    <property type="entry name" value="INNER MEMBRANE ABC TRANSPORTER PERMEASE PROTEIN YDCV"/>
    <property type="match status" value="1"/>
</dbReference>
<dbReference type="RefSeq" id="WP_134432489.1">
    <property type="nucleotide sequence ID" value="NZ_SOGQ01000079.1"/>
</dbReference>
<gene>
    <name evidence="10" type="ORF">E3T28_14170</name>
</gene>
<keyword evidence="6 8" id="KW-1133">Transmembrane helix</keyword>
<dbReference type="PANTHER" id="PTHR43357">
    <property type="entry name" value="INNER MEMBRANE ABC TRANSPORTER PERMEASE PROTEIN YDCV"/>
    <property type="match status" value="1"/>
</dbReference>
<dbReference type="Proteomes" id="UP000297853">
    <property type="component" value="Unassembled WGS sequence"/>
</dbReference>
<dbReference type="CDD" id="cd06261">
    <property type="entry name" value="TM_PBP2"/>
    <property type="match status" value="1"/>
</dbReference>
<feature type="domain" description="ABC transmembrane type-1" evidence="9">
    <location>
        <begin position="23"/>
        <end position="210"/>
    </location>
</feature>
<evidence type="ECO:0000256" key="2">
    <source>
        <dbReference type="ARBA" id="ARBA00022448"/>
    </source>
</evidence>
<evidence type="ECO:0000256" key="7">
    <source>
        <dbReference type="ARBA" id="ARBA00023136"/>
    </source>
</evidence>
<evidence type="ECO:0000256" key="8">
    <source>
        <dbReference type="SAM" id="Phobius"/>
    </source>
</evidence>
<feature type="transmembrane region" description="Helical" evidence="8">
    <location>
        <begin position="143"/>
        <end position="173"/>
    </location>
</feature>
<dbReference type="PROSITE" id="PS50928">
    <property type="entry name" value="ABC_TM1"/>
    <property type="match status" value="1"/>
</dbReference>
<reference evidence="10 11" key="1">
    <citation type="submission" date="2019-03" db="EMBL/GenBank/DDBJ databases">
        <title>Genomics of glacier-inhabiting Cryobacterium strains.</title>
        <authorList>
            <person name="Liu Q."/>
            <person name="Xin Y.-H."/>
        </authorList>
    </citation>
    <scope>NUCLEOTIDE SEQUENCE [LARGE SCALE GENOMIC DNA]</scope>
    <source>
        <strain evidence="10 11">TMT1-23-1</strain>
    </source>
</reference>
<evidence type="ECO:0000256" key="6">
    <source>
        <dbReference type="ARBA" id="ARBA00022989"/>
    </source>
</evidence>
<comment type="caution">
    <text evidence="10">The sequence shown here is derived from an EMBL/GenBank/DDBJ whole genome shotgun (WGS) entry which is preliminary data.</text>
</comment>
<dbReference type="EMBL" id="SOGQ01000079">
    <property type="protein sequence ID" value="TFC95082.1"/>
    <property type="molecule type" value="Genomic_DNA"/>
</dbReference>
<name>A0ABY2IUE8_9MICO</name>
<dbReference type="InterPro" id="IPR035906">
    <property type="entry name" value="MetI-like_sf"/>
</dbReference>
<evidence type="ECO:0000259" key="9">
    <source>
        <dbReference type="PROSITE" id="PS50928"/>
    </source>
</evidence>
<keyword evidence="2" id="KW-0813">Transport</keyword>
<accession>A0ABY2IUE8</accession>
<keyword evidence="11" id="KW-1185">Reference proteome</keyword>
<evidence type="ECO:0000313" key="11">
    <source>
        <dbReference type="Proteomes" id="UP000297853"/>
    </source>
</evidence>
<feature type="transmembrane region" description="Helical" evidence="8">
    <location>
        <begin position="90"/>
        <end position="113"/>
    </location>
</feature>
<dbReference type="InterPro" id="IPR000515">
    <property type="entry name" value="MetI-like"/>
</dbReference>
<evidence type="ECO:0000256" key="5">
    <source>
        <dbReference type="ARBA" id="ARBA00022692"/>
    </source>
</evidence>
<evidence type="ECO:0000256" key="3">
    <source>
        <dbReference type="ARBA" id="ARBA00022475"/>
    </source>
</evidence>
<sequence>MSLFGGITTEWYARAWLLLLPKIGPTLTVTSMVLVGAMIVVFPLCHALARRLVPGGAVIRQITMLPLAVPGVALGLALAASDPALRSSGVLLVVGQLLITVPFLVAGLVPALADPDLVEAERVAATLGAGPVRRLLTITLPSIRLSLAAALLMAAALSIGEFNLSFFVVSPAYQTAPFALFSAFLTQRVEVGAAGSMLFGVALLPAAIVAAMLARSSLSRKETS</sequence>
<feature type="transmembrane region" description="Helical" evidence="8">
    <location>
        <begin position="23"/>
        <end position="45"/>
    </location>
</feature>
<organism evidence="10 11">
    <name type="scientific">Cryobacterium sinapicolor</name>
    <dbReference type="NCBI Taxonomy" id="1259236"/>
    <lineage>
        <taxon>Bacteria</taxon>
        <taxon>Bacillati</taxon>
        <taxon>Actinomycetota</taxon>
        <taxon>Actinomycetes</taxon>
        <taxon>Micrococcales</taxon>
        <taxon>Microbacteriaceae</taxon>
        <taxon>Cryobacterium</taxon>
    </lineage>
</organism>
<evidence type="ECO:0000256" key="1">
    <source>
        <dbReference type="ARBA" id="ARBA00004429"/>
    </source>
</evidence>